<keyword evidence="3" id="KW-1185">Reference proteome</keyword>
<feature type="domain" description="AB hydrolase-1" evidence="1">
    <location>
        <begin position="180"/>
        <end position="344"/>
    </location>
</feature>
<organism evidence="2 3">
    <name type="scientific">Bacteroides helcogenes (strain ATCC 35417 / DSM 20613 / JCM 6297 / CCUG 15421 / P 36-108)</name>
    <dbReference type="NCBI Taxonomy" id="693979"/>
    <lineage>
        <taxon>Bacteria</taxon>
        <taxon>Pseudomonadati</taxon>
        <taxon>Bacteroidota</taxon>
        <taxon>Bacteroidia</taxon>
        <taxon>Bacteroidales</taxon>
        <taxon>Bacteroidaceae</taxon>
        <taxon>Bacteroides</taxon>
    </lineage>
</organism>
<dbReference type="OrthoDB" id="9809549at2"/>
<dbReference type="Pfam" id="PF12697">
    <property type="entry name" value="Abhydrolase_6"/>
    <property type="match status" value="1"/>
</dbReference>
<sequence>MVFAGYIQRWAFFIGLLLGNIYAAFAQDIPVRTHEQRIYDFFAANQGDSIFNELSPEAQVKISRMMCRDLLPQVEKQFGKLQSAGEWRQDSLPGILLKYRDLKFERYQLRLQLTFGAKGMLEGLWMKPVPEPVTAQPITYDKEKMEERDVVVETDGVRLPGTLTLPKAGTVAGGHRVPCIVLVHGSGPHDRDETVGPNKPFRDLAYRLVEHGVAVLRYEKRTKVYGDACVPLGRELDFDVETVDDALSAVALARTFPEIAPDSVYVLGHSQGGLLAPRIAERSEGLAGIVILAGPARPLADVVMEQLDYLSSLPGTPADAATQMEEIKRQYANMKKLGTDAFDEDIPLPLGFSKSYIAFEKNYKPVEVAVKLKLPILVLQGERDYQVTMEDFGLWRLGLLHCRNAFFKSYPKLNHLLQEGSGKATPFEYNQASPVPAYVPDDIASFIRGNLR</sequence>
<dbReference type="PATRIC" id="fig|693979.3.peg.1444"/>
<dbReference type="AlphaFoldDB" id="E6SUK4"/>
<reference evidence="2 3" key="2">
    <citation type="journal article" date="2011" name="Stand. Genomic Sci.">
        <title>Complete genome sequence of Bacteroides helcogenes type strain (P 36-108).</title>
        <authorList>
            <person name="Pati A."/>
            <person name="Gronow S."/>
            <person name="Zeytun A."/>
            <person name="Lapidus A."/>
            <person name="Nolan M."/>
            <person name="Hammon N."/>
            <person name="Deshpande S."/>
            <person name="Cheng J.F."/>
            <person name="Tapia R."/>
            <person name="Han C."/>
            <person name="Goodwin L."/>
            <person name="Pitluck S."/>
            <person name="Liolios K."/>
            <person name="Pagani I."/>
            <person name="Ivanova N."/>
            <person name="Mavromatis K."/>
            <person name="Chen A."/>
            <person name="Palaniappan K."/>
            <person name="Land M."/>
            <person name="Hauser L."/>
            <person name="Chang Y.J."/>
            <person name="Jeffries C.D."/>
            <person name="Detter J.C."/>
            <person name="Brambilla E."/>
            <person name="Rohde M."/>
            <person name="Goker M."/>
            <person name="Woyke T."/>
            <person name="Bristow J."/>
            <person name="Eisen J.A."/>
            <person name="Markowitz V."/>
            <person name="Hugenholtz P."/>
            <person name="Kyrpides N.C."/>
            <person name="Klenk H.P."/>
            <person name="Lucas S."/>
        </authorList>
    </citation>
    <scope>NUCLEOTIDE SEQUENCE [LARGE SCALE GENOMIC DNA]</scope>
    <source>
        <strain evidence="3">ATCC 35417 / DSM 20613 / JCM 6297 / CCUG 15421 / P 36-108</strain>
    </source>
</reference>
<dbReference type="InterPro" id="IPR029058">
    <property type="entry name" value="AB_hydrolase_fold"/>
</dbReference>
<dbReference type="PANTHER" id="PTHR43265:SF1">
    <property type="entry name" value="ESTERASE ESTD"/>
    <property type="match status" value="1"/>
</dbReference>
<gene>
    <name evidence="2" type="ordered locus">Bache_1362</name>
</gene>
<dbReference type="HOGENOM" id="CLU_033707_0_0_10"/>
<proteinExistence type="predicted"/>
<dbReference type="ESTHER" id="bact6-e6suk4">
    <property type="family name" value="Bacterial_EstLip_FamX"/>
</dbReference>
<dbReference type="PANTHER" id="PTHR43265">
    <property type="entry name" value="ESTERASE ESTD"/>
    <property type="match status" value="1"/>
</dbReference>
<dbReference type="SUPFAM" id="SSF53474">
    <property type="entry name" value="alpha/beta-Hydrolases"/>
    <property type="match status" value="1"/>
</dbReference>
<dbReference type="Proteomes" id="UP000008630">
    <property type="component" value="Chromosome"/>
</dbReference>
<dbReference type="STRING" id="693979.Bache_1362"/>
<dbReference type="KEGG" id="bhl:Bache_1362"/>
<dbReference type="GO" id="GO:0052689">
    <property type="term" value="F:carboxylic ester hydrolase activity"/>
    <property type="evidence" value="ECO:0007669"/>
    <property type="project" value="TreeGrafter"/>
</dbReference>
<dbReference type="InterPro" id="IPR053145">
    <property type="entry name" value="AB_hydrolase_Est10"/>
</dbReference>
<accession>E6SUK4</accession>
<evidence type="ECO:0000259" key="1">
    <source>
        <dbReference type="Pfam" id="PF12697"/>
    </source>
</evidence>
<dbReference type="Gene3D" id="3.40.50.1820">
    <property type="entry name" value="alpha/beta hydrolase"/>
    <property type="match status" value="1"/>
</dbReference>
<dbReference type="EMBL" id="CP002352">
    <property type="protein sequence ID" value="ADV43368.1"/>
    <property type="molecule type" value="Genomic_DNA"/>
</dbReference>
<evidence type="ECO:0000313" key="3">
    <source>
        <dbReference type="Proteomes" id="UP000008630"/>
    </source>
</evidence>
<dbReference type="InterPro" id="IPR000073">
    <property type="entry name" value="AB_hydrolase_1"/>
</dbReference>
<evidence type="ECO:0000313" key="2">
    <source>
        <dbReference type="EMBL" id="ADV43368.1"/>
    </source>
</evidence>
<name>E6SUK4_BACT6</name>
<dbReference type="RefSeq" id="WP_013546962.1">
    <property type="nucleotide sequence ID" value="NC_014933.1"/>
</dbReference>
<dbReference type="eggNOG" id="COG1073">
    <property type="taxonomic scope" value="Bacteria"/>
</dbReference>
<protein>
    <recommendedName>
        <fullName evidence="1">AB hydrolase-1 domain-containing protein</fullName>
    </recommendedName>
</protein>
<reference key="1">
    <citation type="submission" date="2010-11" db="EMBL/GenBank/DDBJ databases">
        <title>The complete genome of Bacteroides helcogenes P 36-108.</title>
        <authorList>
            <consortium name="US DOE Joint Genome Institute (JGI-PGF)"/>
            <person name="Lucas S."/>
            <person name="Copeland A."/>
            <person name="Lapidus A."/>
            <person name="Bruce D."/>
            <person name="Goodwin L."/>
            <person name="Pitluck S."/>
            <person name="Kyrpides N."/>
            <person name="Mavromatis K."/>
            <person name="Ivanova N."/>
            <person name="Zeytun A."/>
            <person name="Brettin T."/>
            <person name="Detter J.C."/>
            <person name="Tapia R."/>
            <person name="Han C."/>
            <person name="Land M."/>
            <person name="Hauser L."/>
            <person name="Markowitz V."/>
            <person name="Cheng J.-F."/>
            <person name="Hugenholtz P."/>
            <person name="Woyke T."/>
            <person name="Wu D."/>
            <person name="Gronow S."/>
            <person name="Wellnitz S."/>
            <person name="Brambilla E."/>
            <person name="Klenk H.-P."/>
            <person name="Eisen J.A."/>
        </authorList>
    </citation>
    <scope>NUCLEOTIDE SEQUENCE</scope>
    <source>
        <strain>P 36-108</strain>
    </source>
</reference>